<protein>
    <submittedName>
        <fullName evidence="1">Uncharacterized protein</fullName>
    </submittedName>
</protein>
<accession>A0A392T305</accession>
<proteinExistence type="predicted"/>
<comment type="caution">
    <text evidence="1">The sequence shown here is derived from an EMBL/GenBank/DDBJ whole genome shotgun (WGS) entry which is preliminary data.</text>
</comment>
<sequence length="84" mass="9715">RRAPFFNVLNSVKVPTNTHPPPIQRLDPSRERVLQPLLRHRVAGRIKICHKEILARSNKPTMAPQNVLMTARRSHLNLRRVPDS</sequence>
<dbReference type="EMBL" id="LXQA010486694">
    <property type="protein sequence ID" value="MCI54884.1"/>
    <property type="molecule type" value="Genomic_DNA"/>
</dbReference>
<name>A0A392T305_9FABA</name>
<dbReference type="AlphaFoldDB" id="A0A392T305"/>
<evidence type="ECO:0000313" key="1">
    <source>
        <dbReference type="EMBL" id="MCI54884.1"/>
    </source>
</evidence>
<feature type="non-terminal residue" evidence="1">
    <location>
        <position position="1"/>
    </location>
</feature>
<evidence type="ECO:0000313" key="2">
    <source>
        <dbReference type="Proteomes" id="UP000265520"/>
    </source>
</evidence>
<organism evidence="1 2">
    <name type="scientific">Trifolium medium</name>
    <dbReference type="NCBI Taxonomy" id="97028"/>
    <lineage>
        <taxon>Eukaryota</taxon>
        <taxon>Viridiplantae</taxon>
        <taxon>Streptophyta</taxon>
        <taxon>Embryophyta</taxon>
        <taxon>Tracheophyta</taxon>
        <taxon>Spermatophyta</taxon>
        <taxon>Magnoliopsida</taxon>
        <taxon>eudicotyledons</taxon>
        <taxon>Gunneridae</taxon>
        <taxon>Pentapetalae</taxon>
        <taxon>rosids</taxon>
        <taxon>fabids</taxon>
        <taxon>Fabales</taxon>
        <taxon>Fabaceae</taxon>
        <taxon>Papilionoideae</taxon>
        <taxon>50 kb inversion clade</taxon>
        <taxon>NPAAA clade</taxon>
        <taxon>Hologalegina</taxon>
        <taxon>IRL clade</taxon>
        <taxon>Trifolieae</taxon>
        <taxon>Trifolium</taxon>
    </lineage>
</organism>
<reference evidence="1 2" key="1">
    <citation type="journal article" date="2018" name="Front. Plant Sci.">
        <title>Red Clover (Trifolium pratense) and Zigzag Clover (T. medium) - A Picture of Genomic Similarities and Differences.</title>
        <authorList>
            <person name="Dluhosova J."/>
            <person name="Istvanek J."/>
            <person name="Nedelnik J."/>
            <person name="Repkova J."/>
        </authorList>
    </citation>
    <scope>NUCLEOTIDE SEQUENCE [LARGE SCALE GENOMIC DNA]</scope>
    <source>
        <strain evidence="2">cv. 10/8</strain>
        <tissue evidence="1">Leaf</tissue>
    </source>
</reference>
<dbReference type="Proteomes" id="UP000265520">
    <property type="component" value="Unassembled WGS sequence"/>
</dbReference>
<keyword evidence="2" id="KW-1185">Reference proteome</keyword>